<gene>
    <name evidence="1" type="ORF">E2C01_018331</name>
</gene>
<evidence type="ECO:0000313" key="2">
    <source>
        <dbReference type="Proteomes" id="UP000324222"/>
    </source>
</evidence>
<reference evidence="1 2" key="1">
    <citation type="submission" date="2019-05" db="EMBL/GenBank/DDBJ databases">
        <title>Another draft genome of Portunus trituberculatus and its Hox gene families provides insights of decapod evolution.</title>
        <authorList>
            <person name="Jeong J.-H."/>
            <person name="Song I."/>
            <person name="Kim S."/>
            <person name="Choi T."/>
            <person name="Kim D."/>
            <person name="Ryu S."/>
            <person name="Kim W."/>
        </authorList>
    </citation>
    <scope>NUCLEOTIDE SEQUENCE [LARGE SCALE GENOMIC DNA]</scope>
    <source>
        <tissue evidence="1">Muscle</tissue>
    </source>
</reference>
<dbReference type="EMBL" id="VSRR010001434">
    <property type="protein sequence ID" value="MPC25226.1"/>
    <property type="molecule type" value="Genomic_DNA"/>
</dbReference>
<proteinExistence type="predicted"/>
<accession>A0A5B7DW60</accession>
<sequence>MPHVGRVRPDPLDAYSHHIRGYGHADYQTKRVAGTGAYEWTFVKEREREASFGIAGASGRKRERRKV</sequence>
<name>A0A5B7DW60_PORTR</name>
<dbReference type="Proteomes" id="UP000324222">
    <property type="component" value="Unassembled WGS sequence"/>
</dbReference>
<organism evidence="1 2">
    <name type="scientific">Portunus trituberculatus</name>
    <name type="common">Swimming crab</name>
    <name type="synonym">Neptunus trituberculatus</name>
    <dbReference type="NCBI Taxonomy" id="210409"/>
    <lineage>
        <taxon>Eukaryota</taxon>
        <taxon>Metazoa</taxon>
        <taxon>Ecdysozoa</taxon>
        <taxon>Arthropoda</taxon>
        <taxon>Crustacea</taxon>
        <taxon>Multicrustacea</taxon>
        <taxon>Malacostraca</taxon>
        <taxon>Eumalacostraca</taxon>
        <taxon>Eucarida</taxon>
        <taxon>Decapoda</taxon>
        <taxon>Pleocyemata</taxon>
        <taxon>Brachyura</taxon>
        <taxon>Eubrachyura</taxon>
        <taxon>Portunoidea</taxon>
        <taxon>Portunidae</taxon>
        <taxon>Portuninae</taxon>
        <taxon>Portunus</taxon>
    </lineage>
</organism>
<protein>
    <submittedName>
        <fullName evidence="1">Uncharacterized protein</fullName>
    </submittedName>
</protein>
<dbReference type="AlphaFoldDB" id="A0A5B7DW60"/>
<evidence type="ECO:0000313" key="1">
    <source>
        <dbReference type="EMBL" id="MPC25226.1"/>
    </source>
</evidence>
<comment type="caution">
    <text evidence="1">The sequence shown here is derived from an EMBL/GenBank/DDBJ whole genome shotgun (WGS) entry which is preliminary data.</text>
</comment>
<keyword evidence="2" id="KW-1185">Reference proteome</keyword>